<reference evidence="3" key="1">
    <citation type="journal article" date="2019" name="Int. J. Syst. Evol. Microbiol.">
        <title>The Global Catalogue of Microorganisms (GCM) 10K type strain sequencing project: providing services to taxonomists for standard genome sequencing and annotation.</title>
        <authorList>
            <consortium name="The Broad Institute Genomics Platform"/>
            <consortium name="The Broad Institute Genome Sequencing Center for Infectious Disease"/>
            <person name="Wu L."/>
            <person name="Ma J."/>
        </authorList>
    </citation>
    <scope>NUCLEOTIDE SEQUENCE [LARGE SCALE GENOMIC DNA]</scope>
    <source>
        <strain evidence="3">JCM 17688</strain>
    </source>
</reference>
<dbReference type="GO" id="GO:0008168">
    <property type="term" value="F:methyltransferase activity"/>
    <property type="evidence" value="ECO:0007669"/>
    <property type="project" value="UniProtKB-KW"/>
</dbReference>
<evidence type="ECO:0000259" key="1">
    <source>
        <dbReference type="Pfam" id="PF08241"/>
    </source>
</evidence>
<organism evidence="2 3">
    <name type="scientific">Tsukamurella soli</name>
    <dbReference type="NCBI Taxonomy" id="644556"/>
    <lineage>
        <taxon>Bacteria</taxon>
        <taxon>Bacillati</taxon>
        <taxon>Actinomycetota</taxon>
        <taxon>Actinomycetes</taxon>
        <taxon>Mycobacteriales</taxon>
        <taxon>Tsukamurellaceae</taxon>
        <taxon>Tsukamurella</taxon>
    </lineage>
</organism>
<evidence type="ECO:0000313" key="2">
    <source>
        <dbReference type="EMBL" id="GAA4390767.1"/>
    </source>
</evidence>
<dbReference type="Pfam" id="PF08241">
    <property type="entry name" value="Methyltransf_11"/>
    <property type="match status" value="1"/>
</dbReference>
<dbReference type="EMBL" id="BAABFR010000023">
    <property type="protein sequence ID" value="GAA4390767.1"/>
    <property type="molecule type" value="Genomic_DNA"/>
</dbReference>
<protein>
    <submittedName>
        <fullName evidence="2">Class I SAM-dependent methyltransferase</fullName>
    </submittedName>
</protein>
<keyword evidence="3" id="KW-1185">Reference proteome</keyword>
<feature type="domain" description="Methyltransferase type 11" evidence="1">
    <location>
        <begin position="1"/>
        <end position="87"/>
    </location>
</feature>
<dbReference type="GO" id="GO:0032259">
    <property type="term" value="P:methylation"/>
    <property type="evidence" value="ECO:0007669"/>
    <property type="project" value="UniProtKB-KW"/>
</dbReference>
<keyword evidence="2" id="KW-0489">Methyltransferase</keyword>
<dbReference type="Proteomes" id="UP001500635">
    <property type="component" value="Unassembled WGS sequence"/>
</dbReference>
<evidence type="ECO:0000313" key="3">
    <source>
        <dbReference type="Proteomes" id="UP001500635"/>
    </source>
</evidence>
<gene>
    <name evidence="2" type="ORF">GCM10023147_19000</name>
</gene>
<accession>A0ABP8JH19</accession>
<proteinExistence type="predicted"/>
<name>A0ABP8JH19_9ACTN</name>
<dbReference type="PANTHER" id="PTHR43861">
    <property type="entry name" value="TRANS-ACONITATE 2-METHYLTRANSFERASE-RELATED"/>
    <property type="match status" value="1"/>
</dbReference>
<keyword evidence="2" id="KW-0808">Transferase</keyword>
<sequence>MGAGTGIASEQLAAAGARVLAVEPDARMAELARSKGVTVEPATFEDWEPAGRRFDLVTFARSFHWVEPVAAVAKVASVLRPGGRIAILGNHAFPVAPSAAEFRRVHAEFRELQGGEQEARAWVESTRKILRDNGFDVDEREFDAPLHVDTDDWVNAEFTYSHNLTLPPEAQGRLRTALADLIGPDGVEARDRGFVQLGTLGR</sequence>
<dbReference type="SUPFAM" id="SSF53335">
    <property type="entry name" value="S-adenosyl-L-methionine-dependent methyltransferases"/>
    <property type="match status" value="1"/>
</dbReference>
<dbReference type="CDD" id="cd02440">
    <property type="entry name" value="AdoMet_MTases"/>
    <property type="match status" value="1"/>
</dbReference>
<dbReference type="InterPro" id="IPR013216">
    <property type="entry name" value="Methyltransf_11"/>
</dbReference>
<dbReference type="InterPro" id="IPR029063">
    <property type="entry name" value="SAM-dependent_MTases_sf"/>
</dbReference>
<dbReference type="Gene3D" id="3.40.50.150">
    <property type="entry name" value="Vaccinia Virus protein VP39"/>
    <property type="match status" value="1"/>
</dbReference>
<comment type="caution">
    <text evidence="2">The sequence shown here is derived from an EMBL/GenBank/DDBJ whole genome shotgun (WGS) entry which is preliminary data.</text>
</comment>